<comment type="similarity">
    <text evidence="2">Belongs to the phospholipase D family.</text>
</comment>
<keyword evidence="7" id="KW-0812">Transmembrane</keyword>
<dbReference type="SUPFAM" id="SSF56024">
    <property type="entry name" value="Phospholipase D/nuclease"/>
    <property type="match status" value="1"/>
</dbReference>
<evidence type="ECO:0000256" key="2">
    <source>
        <dbReference type="ARBA" id="ARBA00008664"/>
    </source>
</evidence>
<keyword evidence="10" id="KW-1185">Reference proteome</keyword>
<comment type="caution">
    <text evidence="9">The sequence shown here is derived from an EMBL/GenBank/DDBJ whole genome shotgun (WGS) entry which is preliminary data.</text>
</comment>
<dbReference type="GO" id="GO:0016891">
    <property type="term" value="F:RNA endonuclease activity producing 5'-phosphomonoesters, hydrolytic mechanism"/>
    <property type="evidence" value="ECO:0007669"/>
    <property type="project" value="TreeGrafter"/>
</dbReference>
<evidence type="ECO:0000256" key="6">
    <source>
        <dbReference type="ARBA" id="ARBA00023098"/>
    </source>
</evidence>
<gene>
    <name evidence="9" type="ORF">E3U55_16355</name>
</gene>
<dbReference type="PANTHER" id="PTHR43856:SF1">
    <property type="entry name" value="MITOCHONDRIAL CARDIOLIPIN HYDROLASE"/>
    <property type="match status" value="1"/>
</dbReference>
<evidence type="ECO:0000256" key="4">
    <source>
        <dbReference type="ARBA" id="ARBA00022801"/>
    </source>
</evidence>
<feature type="transmembrane region" description="Helical" evidence="7">
    <location>
        <begin position="6"/>
        <end position="22"/>
    </location>
</feature>
<keyword evidence="7" id="KW-0472">Membrane</keyword>
<proteinExistence type="inferred from homology"/>
<accession>A0A4Y8IBE7</accession>
<dbReference type="RefSeq" id="WP_134341556.1">
    <property type="nucleotide sequence ID" value="NZ_SOPW01000027.1"/>
</dbReference>
<evidence type="ECO:0000256" key="3">
    <source>
        <dbReference type="ARBA" id="ARBA00012027"/>
    </source>
</evidence>
<dbReference type="GO" id="GO:0006793">
    <property type="term" value="P:phosphorus metabolic process"/>
    <property type="evidence" value="ECO:0007669"/>
    <property type="project" value="UniProtKB-ARBA"/>
</dbReference>
<protein>
    <recommendedName>
        <fullName evidence="3">phospholipase D</fullName>
        <ecNumber evidence="3">3.1.4.4</ecNumber>
    </recommendedName>
</protein>
<keyword evidence="6" id="KW-0443">Lipid metabolism</keyword>
<dbReference type="InterPro" id="IPR001736">
    <property type="entry name" value="PLipase_D/transphosphatidylase"/>
</dbReference>
<dbReference type="GO" id="GO:0004630">
    <property type="term" value="F:phospholipase D activity"/>
    <property type="evidence" value="ECO:0007669"/>
    <property type="project" value="UniProtKB-EC"/>
</dbReference>
<dbReference type="EMBL" id="SOPW01000027">
    <property type="protein sequence ID" value="TFB13302.1"/>
    <property type="molecule type" value="Genomic_DNA"/>
</dbReference>
<evidence type="ECO:0000313" key="9">
    <source>
        <dbReference type="EMBL" id="TFB13302.1"/>
    </source>
</evidence>
<dbReference type="PROSITE" id="PS50035">
    <property type="entry name" value="PLD"/>
    <property type="match status" value="1"/>
</dbReference>
<reference evidence="9 10" key="1">
    <citation type="submission" date="2019-03" db="EMBL/GenBank/DDBJ databases">
        <authorList>
            <person name="He R.-H."/>
        </authorList>
    </citation>
    <scope>NUCLEOTIDE SEQUENCE [LARGE SCALE GENOMIC DNA]</scope>
    <source>
        <strain evidence="10">SH 714</strain>
    </source>
</reference>
<dbReference type="GO" id="GO:0016042">
    <property type="term" value="P:lipid catabolic process"/>
    <property type="evidence" value="ECO:0007669"/>
    <property type="project" value="UniProtKB-KW"/>
</dbReference>
<dbReference type="OrthoDB" id="281759at2"/>
<comment type="catalytic activity">
    <reaction evidence="1">
        <text>a 1,2-diacyl-sn-glycero-3-phosphocholine + H2O = a 1,2-diacyl-sn-glycero-3-phosphate + choline + H(+)</text>
        <dbReference type="Rhea" id="RHEA:14445"/>
        <dbReference type="ChEBI" id="CHEBI:15354"/>
        <dbReference type="ChEBI" id="CHEBI:15377"/>
        <dbReference type="ChEBI" id="CHEBI:15378"/>
        <dbReference type="ChEBI" id="CHEBI:57643"/>
        <dbReference type="ChEBI" id="CHEBI:58608"/>
        <dbReference type="EC" id="3.1.4.4"/>
    </reaction>
</comment>
<dbReference type="InterPro" id="IPR025202">
    <property type="entry name" value="PLD-like_dom"/>
</dbReference>
<dbReference type="EC" id="3.1.4.4" evidence="3"/>
<dbReference type="PANTHER" id="PTHR43856">
    <property type="entry name" value="CARDIOLIPIN HYDROLASE"/>
    <property type="match status" value="1"/>
</dbReference>
<evidence type="ECO:0000256" key="1">
    <source>
        <dbReference type="ARBA" id="ARBA00000798"/>
    </source>
</evidence>
<organism evidence="9 10">
    <name type="scientific">Filobacillus milosensis</name>
    <dbReference type="NCBI Taxonomy" id="94137"/>
    <lineage>
        <taxon>Bacteria</taxon>
        <taxon>Bacillati</taxon>
        <taxon>Bacillota</taxon>
        <taxon>Bacilli</taxon>
        <taxon>Bacillales</taxon>
        <taxon>Bacillaceae</taxon>
        <taxon>Filobacillus</taxon>
    </lineage>
</organism>
<evidence type="ECO:0000256" key="7">
    <source>
        <dbReference type="SAM" id="Phobius"/>
    </source>
</evidence>
<sequence>MDMATIVGTCTLGASIVGYILYKSSRQNDQMNMIEVKSNDGEDTIKLDYAFTKTNQKPDQILKNLIDQAKETIDLAVFTFTDKGILQSIIQATNRGVKVRLITDRKQSKNAYGQDEVLEKLTHAGVPIKENCHDGYMHLKITIVDSSVISVGSYNYTKAARNKHDEILVVIKNKKVGAEWSKHFDYMWYKTSDYRSINSDSIPSVS</sequence>
<dbReference type="Proteomes" id="UP000297975">
    <property type="component" value="Unassembled WGS sequence"/>
</dbReference>
<evidence type="ECO:0000256" key="5">
    <source>
        <dbReference type="ARBA" id="ARBA00022963"/>
    </source>
</evidence>
<evidence type="ECO:0000259" key="8">
    <source>
        <dbReference type="PROSITE" id="PS50035"/>
    </source>
</evidence>
<dbReference type="Pfam" id="PF13091">
    <property type="entry name" value="PLDc_2"/>
    <property type="match status" value="1"/>
</dbReference>
<keyword evidence="4" id="KW-0378">Hydrolase</keyword>
<dbReference type="AlphaFoldDB" id="A0A4Y8IBE7"/>
<keyword evidence="7" id="KW-1133">Transmembrane helix</keyword>
<dbReference type="InterPro" id="IPR051406">
    <property type="entry name" value="PLD_domain"/>
</dbReference>
<dbReference type="Gene3D" id="3.30.870.10">
    <property type="entry name" value="Endonuclease Chain A"/>
    <property type="match status" value="1"/>
</dbReference>
<feature type="domain" description="PLD phosphodiesterase" evidence="8">
    <location>
        <begin position="133"/>
        <end position="160"/>
    </location>
</feature>
<evidence type="ECO:0000313" key="10">
    <source>
        <dbReference type="Proteomes" id="UP000297975"/>
    </source>
</evidence>
<name>A0A4Y8IBE7_9BACI</name>
<keyword evidence="5" id="KW-0442">Lipid degradation</keyword>